<evidence type="ECO:0000256" key="12">
    <source>
        <dbReference type="PROSITE-ProRule" id="PRU00023"/>
    </source>
</evidence>
<dbReference type="SUPFAM" id="SSF81324">
    <property type="entry name" value="Voltage-gated potassium channels"/>
    <property type="match status" value="1"/>
</dbReference>
<evidence type="ECO:0000256" key="14">
    <source>
        <dbReference type="SAM" id="MobiDB-lite"/>
    </source>
</evidence>
<dbReference type="PANTHER" id="PTHR47143:SF1">
    <property type="entry name" value="ION_TRANS DOMAIN-CONTAINING PROTEIN"/>
    <property type="match status" value="1"/>
</dbReference>
<evidence type="ECO:0000313" key="17">
    <source>
        <dbReference type="EMBL" id="PFX20862.1"/>
    </source>
</evidence>
<dbReference type="InterPro" id="IPR005821">
    <property type="entry name" value="Ion_trans_dom"/>
</dbReference>
<proteinExistence type="predicted"/>
<evidence type="ECO:0000313" key="18">
    <source>
        <dbReference type="Proteomes" id="UP000225706"/>
    </source>
</evidence>
<dbReference type="GO" id="GO:0005216">
    <property type="term" value="F:monoatomic ion channel activity"/>
    <property type="evidence" value="ECO:0007669"/>
    <property type="project" value="InterPro"/>
</dbReference>
<evidence type="ECO:0000256" key="8">
    <source>
        <dbReference type="ARBA" id="ARBA00023065"/>
    </source>
</evidence>
<dbReference type="PROSITE" id="PS50297">
    <property type="entry name" value="ANK_REP_REGION"/>
    <property type="match status" value="5"/>
</dbReference>
<keyword evidence="6 15" id="KW-1133">Transmembrane helix</keyword>
<feature type="repeat" description="ANK" evidence="12">
    <location>
        <begin position="357"/>
        <end position="389"/>
    </location>
</feature>
<comment type="subcellular location">
    <subcellularLocation>
        <location evidence="1">Membrane</location>
        <topology evidence="1">Multi-pass membrane protein</topology>
    </subcellularLocation>
</comment>
<feature type="repeat" description="ANK" evidence="12">
    <location>
        <begin position="524"/>
        <end position="546"/>
    </location>
</feature>
<dbReference type="InterPro" id="IPR036770">
    <property type="entry name" value="Ankyrin_rpt-contain_sf"/>
</dbReference>
<evidence type="ECO:0000256" key="6">
    <source>
        <dbReference type="ARBA" id="ARBA00022989"/>
    </source>
</evidence>
<dbReference type="Pfam" id="PF00023">
    <property type="entry name" value="Ank"/>
    <property type="match status" value="2"/>
</dbReference>
<dbReference type="Gene3D" id="1.10.287.70">
    <property type="match status" value="1"/>
</dbReference>
<dbReference type="Pfam" id="PF12796">
    <property type="entry name" value="Ank_2"/>
    <property type="match status" value="2"/>
</dbReference>
<feature type="transmembrane region" description="Helical" evidence="15">
    <location>
        <begin position="762"/>
        <end position="779"/>
    </location>
</feature>
<sequence>MSFSLKALGGLLSKEDEPQEATQKNELTRNSDVPRHGSGLESPTFPRWRMTFMSSEEGSLDSDTEFLGSIFSRSGSQNLDAAGLSASKTTTNNRQSSLGDTYRKIYRNFTVGKSIHLAALAGDLREVQRLINNGVDIHKPDHHGNTPLMCGALAGSLAVVQLLIQMGAETTSEDNMGNTILHSAIQTGNEDLIKLLLHSGSQIDVNKIGSGGLSPLQLAAQSDKAKLCRLLADHGAQLDCNHGNALTLAVLKGSKDAAACLFNLVNERNIRLDSFIYDVDDGGNSLLHLAVESSVFQKKDGSTPFHCACALGNLDMVKRFYEYDKEALGCVPADNQGMSPLHSSLQKNYPVNPRDAKCRTPLLLASAVGGQETVKVLLDFSADVAVKDCNLRSVLHLAIGHNKTLEALLKAPFSKQLLKEKDVHGFAPIHYAVQTGSLQDVSLLISYDTAVTEVVSDSLDTALHLAARHGFSDITEKLLENRNERLINAENNQKRTALHLACMEGHHAVTAVLVADSTIQGDINQRTPLHLAASQGSLRCVELVIKFHPDCLNSWDRNENTAIHLTAIAGHAHIIQYLMSIEELFFMCNVRNKNALDLAIDHGRENVAMVMIGHQRWKEALHSTISDRQSQIEQLVQKMPRVVKCLLDHCIEEEGQVTDYNYKVTYDLRLIQGMDANGDKTKHSLNQLRAMVKYKREECIGHPVCYSLMSLKWKKFGWITFMLNFFMFLLFLLVLTYFAVKSEGESKGNTCDVECKNQRNDTYFAVTILMAFSLFSIIKELLQLYRLRLKYFWDASSYMDWSINLLALFYLISKDPGCLCKTPLQMKAAALSLFLGWLNLVLYLRRLSTYGRFVVMLMTMIQTLLKVIILFILFILAFGVSFYILMGNCPNSFGSLLKSLMKTFIMTLGELNFENTYMKDVNVEVPVLNFGIFILFALVMPIILMNMLIGLAVGDIDNIQRNAVMDRYRVQVELLLELEESLPKWLLRRLTVKEHTEYPNHPKTIWTKMWMLFCDLGRVQGNEYDQGDHVSVTLSQLNDKVDELEIRSKEMERILSEHLQVLNEVNRRLRGNEEGTRRRIMNWFGLQ</sequence>
<feature type="repeat" description="ANK" evidence="12">
    <location>
        <begin position="143"/>
        <end position="175"/>
    </location>
</feature>
<evidence type="ECO:0000256" key="15">
    <source>
        <dbReference type="SAM" id="Phobius"/>
    </source>
</evidence>
<evidence type="ECO:0000259" key="16">
    <source>
        <dbReference type="Pfam" id="PF00520"/>
    </source>
</evidence>
<feature type="domain" description="Ion transport" evidence="16">
    <location>
        <begin position="723"/>
        <end position="962"/>
    </location>
</feature>
<evidence type="ECO:0000256" key="9">
    <source>
        <dbReference type="ARBA" id="ARBA00023136"/>
    </source>
</evidence>
<gene>
    <name evidence="17" type="primary">TrpA1</name>
    <name evidence="17" type="ORF">AWC38_SpisGene14677</name>
</gene>
<keyword evidence="5" id="KW-0677">Repeat</keyword>
<feature type="repeat" description="ANK" evidence="12">
    <location>
        <begin position="115"/>
        <end position="142"/>
    </location>
</feature>
<dbReference type="GO" id="GO:1902495">
    <property type="term" value="C:transmembrane transporter complex"/>
    <property type="evidence" value="ECO:0007669"/>
    <property type="project" value="TreeGrafter"/>
</dbReference>
<feature type="coiled-coil region" evidence="13">
    <location>
        <begin position="1034"/>
        <end position="1061"/>
    </location>
</feature>
<keyword evidence="10" id="KW-0325">Glycoprotein</keyword>
<keyword evidence="9 15" id="KW-0472">Membrane</keyword>
<keyword evidence="11" id="KW-0407">Ion channel</keyword>
<dbReference type="SMART" id="SM00248">
    <property type="entry name" value="ANK"/>
    <property type="match status" value="14"/>
</dbReference>
<reference evidence="18" key="1">
    <citation type="journal article" date="2017" name="bioRxiv">
        <title>Comparative analysis of the genomes of Stylophora pistillata and Acropora digitifera provides evidence for extensive differences between species of corals.</title>
        <authorList>
            <person name="Voolstra C.R."/>
            <person name="Li Y."/>
            <person name="Liew Y.J."/>
            <person name="Baumgarten S."/>
            <person name="Zoccola D."/>
            <person name="Flot J.-F."/>
            <person name="Tambutte S."/>
            <person name="Allemand D."/>
            <person name="Aranda M."/>
        </authorList>
    </citation>
    <scope>NUCLEOTIDE SEQUENCE [LARGE SCALE GENOMIC DNA]</scope>
</reference>
<keyword evidence="17" id="KW-0675">Receptor</keyword>
<evidence type="ECO:0000256" key="11">
    <source>
        <dbReference type="ARBA" id="ARBA00023303"/>
    </source>
</evidence>
<evidence type="ECO:0000256" key="10">
    <source>
        <dbReference type="ARBA" id="ARBA00023180"/>
    </source>
</evidence>
<dbReference type="SUPFAM" id="SSF48403">
    <property type="entry name" value="Ankyrin repeat"/>
    <property type="match status" value="2"/>
</dbReference>
<evidence type="ECO:0000256" key="7">
    <source>
        <dbReference type="ARBA" id="ARBA00023043"/>
    </source>
</evidence>
<feature type="compositionally biased region" description="Basic and acidic residues" evidence="14">
    <location>
        <begin position="26"/>
        <end position="35"/>
    </location>
</feature>
<keyword evidence="7 12" id="KW-0040">ANK repeat</keyword>
<feature type="repeat" description="ANK" evidence="12">
    <location>
        <begin position="211"/>
        <end position="243"/>
    </location>
</feature>
<name>A0A2B4RX99_STYPI</name>
<evidence type="ECO:0000256" key="5">
    <source>
        <dbReference type="ARBA" id="ARBA00022737"/>
    </source>
</evidence>
<evidence type="ECO:0000256" key="13">
    <source>
        <dbReference type="SAM" id="Coils"/>
    </source>
</evidence>
<keyword evidence="18" id="KW-1185">Reference proteome</keyword>
<feature type="transmembrane region" description="Helical" evidence="15">
    <location>
        <begin position="824"/>
        <end position="844"/>
    </location>
</feature>
<evidence type="ECO:0000256" key="2">
    <source>
        <dbReference type="ARBA" id="ARBA00022448"/>
    </source>
</evidence>
<dbReference type="Pfam" id="PF00520">
    <property type="entry name" value="Ion_trans"/>
    <property type="match status" value="1"/>
</dbReference>
<keyword evidence="2" id="KW-0813">Transport</keyword>
<dbReference type="AlphaFoldDB" id="A0A2B4RX99"/>
<feature type="repeat" description="ANK" evidence="12">
    <location>
        <begin position="176"/>
        <end position="208"/>
    </location>
</feature>
<protein>
    <submittedName>
        <fullName evidence="17">Transient receptor potential cation channel subfamily A member 1</fullName>
    </submittedName>
</protein>
<dbReference type="OrthoDB" id="5974236at2759"/>
<keyword evidence="4 15" id="KW-0812">Transmembrane</keyword>
<keyword evidence="3" id="KW-0716">Sensory transduction</keyword>
<dbReference type="InterPro" id="IPR052076">
    <property type="entry name" value="TRP_cation_channel"/>
</dbReference>
<comment type="caution">
    <text evidence="17">The sequence shown here is derived from an EMBL/GenBank/DDBJ whole genome shotgun (WGS) entry which is preliminary data.</text>
</comment>
<dbReference type="EMBL" id="LSMT01000300">
    <property type="protein sequence ID" value="PFX20862.1"/>
    <property type="molecule type" value="Genomic_DNA"/>
</dbReference>
<dbReference type="PROSITE" id="PS50088">
    <property type="entry name" value="ANK_REPEAT"/>
    <property type="match status" value="6"/>
</dbReference>
<evidence type="ECO:0000256" key="1">
    <source>
        <dbReference type="ARBA" id="ARBA00004141"/>
    </source>
</evidence>
<organism evidence="17 18">
    <name type="scientific">Stylophora pistillata</name>
    <name type="common">Smooth cauliflower coral</name>
    <dbReference type="NCBI Taxonomy" id="50429"/>
    <lineage>
        <taxon>Eukaryota</taxon>
        <taxon>Metazoa</taxon>
        <taxon>Cnidaria</taxon>
        <taxon>Anthozoa</taxon>
        <taxon>Hexacorallia</taxon>
        <taxon>Scleractinia</taxon>
        <taxon>Astrocoeniina</taxon>
        <taxon>Pocilloporidae</taxon>
        <taxon>Stylophora</taxon>
    </lineage>
</organism>
<dbReference type="PANTHER" id="PTHR47143">
    <property type="entry name" value="TRANSIENT RECEPTOR POTENTIAL CATION CHANNEL PROTEIN PAINLESS"/>
    <property type="match status" value="1"/>
</dbReference>
<keyword evidence="13" id="KW-0175">Coiled coil</keyword>
<feature type="transmembrane region" description="Helical" evidence="15">
    <location>
        <begin position="927"/>
        <end position="953"/>
    </location>
</feature>
<dbReference type="InterPro" id="IPR002110">
    <property type="entry name" value="Ankyrin_rpt"/>
</dbReference>
<dbReference type="Gene3D" id="1.25.40.20">
    <property type="entry name" value="Ankyrin repeat-containing domain"/>
    <property type="match status" value="3"/>
</dbReference>
<keyword evidence="8" id="KW-0406">Ion transport</keyword>
<feature type="transmembrane region" description="Helical" evidence="15">
    <location>
        <begin position="716"/>
        <end position="740"/>
    </location>
</feature>
<accession>A0A2B4RX99</accession>
<evidence type="ECO:0000256" key="3">
    <source>
        <dbReference type="ARBA" id="ARBA00022606"/>
    </source>
</evidence>
<evidence type="ECO:0000256" key="4">
    <source>
        <dbReference type="ARBA" id="ARBA00022692"/>
    </source>
</evidence>
<feature type="region of interest" description="Disordered" evidence="14">
    <location>
        <begin position="9"/>
        <end position="46"/>
    </location>
</feature>
<feature type="transmembrane region" description="Helical" evidence="15">
    <location>
        <begin position="864"/>
        <end position="886"/>
    </location>
</feature>
<dbReference type="Proteomes" id="UP000225706">
    <property type="component" value="Unassembled WGS sequence"/>
</dbReference>